<protein>
    <recommendedName>
        <fullName evidence="2">Phosphatidate phosphatase APP1 catalytic domain-containing protein</fullName>
    </recommendedName>
</protein>
<dbReference type="Proteomes" id="UP000799441">
    <property type="component" value="Unassembled WGS sequence"/>
</dbReference>
<name>A0A9P4UKA5_9PEZI</name>
<accession>A0A9P4UKA5</accession>
<evidence type="ECO:0000313" key="4">
    <source>
        <dbReference type="Proteomes" id="UP000799441"/>
    </source>
</evidence>
<sequence>MNFLRGLAEQGRRATVDLLHGEEIERDSPFSPEVPDELREWLPDLFDRFPVVLPWEKSQPVDPALHEVWLYDNTAFRSPAAGEHRPGLRKPASRHDTKPTLIDSDGKSEDTPSEGNGWEVEFVSSYFIKNSGKDLSRIVAAVAKALNVNDDDEATKKRIALRVQPFVDFVLPNRTVRIAIDKKEEQTLGPSNYSGNSLDLLTLHFDSPSAPSQFDSWAVATPPPFGHSATTVVAEEHGWGIISDIDDTIKVTQTPSPLGILETTFLTEEPQPVKGMPELYTQIATALSTPAFFYLSASPYNLYPFLKKFRSAHYPQGTILLRDASWQNLGGLVTSLTHGTQEYKADRIRRVHGWFPHRRFICIGDSTQTDPEAYGESARRFPGWIKAVFIRKVTDIAAMDTDRKNSDERFEAAFKGLDPGLWQTFTDPSEIAARIEELSREGDGEAGAS</sequence>
<feature type="region of interest" description="Disordered" evidence="1">
    <location>
        <begin position="80"/>
        <end position="116"/>
    </location>
</feature>
<proteinExistence type="predicted"/>
<feature type="domain" description="Phosphatidate phosphatase APP1 catalytic" evidence="2">
    <location>
        <begin position="239"/>
        <end position="392"/>
    </location>
</feature>
<dbReference type="Pfam" id="PF09949">
    <property type="entry name" value="APP1_cat"/>
    <property type="match status" value="1"/>
</dbReference>
<evidence type="ECO:0000256" key="1">
    <source>
        <dbReference type="SAM" id="MobiDB-lite"/>
    </source>
</evidence>
<dbReference type="OrthoDB" id="414243at2759"/>
<dbReference type="PANTHER" id="PTHR28208">
    <property type="entry name" value="PHOSPHATIDATE PHOSPHATASE APP1"/>
    <property type="match status" value="1"/>
</dbReference>
<evidence type="ECO:0000313" key="3">
    <source>
        <dbReference type="EMBL" id="KAF2717254.1"/>
    </source>
</evidence>
<reference evidence="3" key="1">
    <citation type="journal article" date="2020" name="Stud. Mycol.">
        <title>101 Dothideomycetes genomes: a test case for predicting lifestyles and emergence of pathogens.</title>
        <authorList>
            <person name="Haridas S."/>
            <person name="Albert R."/>
            <person name="Binder M."/>
            <person name="Bloem J."/>
            <person name="Labutti K."/>
            <person name="Salamov A."/>
            <person name="Andreopoulos B."/>
            <person name="Baker S."/>
            <person name="Barry K."/>
            <person name="Bills G."/>
            <person name="Bluhm B."/>
            <person name="Cannon C."/>
            <person name="Castanera R."/>
            <person name="Culley D."/>
            <person name="Daum C."/>
            <person name="Ezra D."/>
            <person name="Gonzalez J."/>
            <person name="Henrissat B."/>
            <person name="Kuo A."/>
            <person name="Liang C."/>
            <person name="Lipzen A."/>
            <person name="Lutzoni F."/>
            <person name="Magnuson J."/>
            <person name="Mondo S."/>
            <person name="Nolan M."/>
            <person name="Ohm R."/>
            <person name="Pangilinan J."/>
            <person name="Park H.-J."/>
            <person name="Ramirez L."/>
            <person name="Alfaro M."/>
            <person name="Sun H."/>
            <person name="Tritt A."/>
            <person name="Yoshinaga Y."/>
            <person name="Zwiers L.-H."/>
            <person name="Turgeon B."/>
            <person name="Goodwin S."/>
            <person name="Spatafora J."/>
            <person name="Crous P."/>
            <person name="Grigoriev I."/>
        </authorList>
    </citation>
    <scope>NUCLEOTIDE SEQUENCE</scope>
    <source>
        <strain evidence="3">CBS 116435</strain>
    </source>
</reference>
<dbReference type="EMBL" id="MU003848">
    <property type="protein sequence ID" value="KAF2717254.1"/>
    <property type="molecule type" value="Genomic_DNA"/>
</dbReference>
<dbReference type="InterPro" id="IPR052935">
    <property type="entry name" value="Mg2+_PAP"/>
</dbReference>
<dbReference type="AlphaFoldDB" id="A0A9P4UKA5"/>
<comment type="caution">
    <text evidence="3">The sequence shown here is derived from an EMBL/GenBank/DDBJ whole genome shotgun (WGS) entry which is preliminary data.</text>
</comment>
<evidence type="ECO:0000259" key="2">
    <source>
        <dbReference type="Pfam" id="PF09949"/>
    </source>
</evidence>
<dbReference type="PANTHER" id="PTHR28208:SF1">
    <property type="entry name" value="FILAMENT ORGANIZATION PROTEIN APP1-LIKE, PUTATIVE (AFU_ORTHOLOGUE AFUA_1G06650)-RELATED"/>
    <property type="match status" value="1"/>
</dbReference>
<feature type="compositionally biased region" description="Basic and acidic residues" evidence="1">
    <location>
        <begin position="93"/>
        <end position="110"/>
    </location>
</feature>
<organism evidence="3 4">
    <name type="scientific">Polychaeton citri CBS 116435</name>
    <dbReference type="NCBI Taxonomy" id="1314669"/>
    <lineage>
        <taxon>Eukaryota</taxon>
        <taxon>Fungi</taxon>
        <taxon>Dikarya</taxon>
        <taxon>Ascomycota</taxon>
        <taxon>Pezizomycotina</taxon>
        <taxon>Dothideomycetes</taxon>
        <taxon>Dothideomycetidae</taxon>
        <taxon>Capnodiales</taxon>
        <taxon>Capnodiaceae</taxon>
        <taxon>Polychaeton</taxon>
    </lineage>
</organism>
<dbReference type="GO" id="GO:0008195">
    <property type="term" value="F:phosphatidate phosphatase activity"/>
    <property type="evidence" value="ECO:0007669"/>
    <property type="project" value="InterPro"/>
</dbReference>
<keyword evidence="4" id="KW-1185">Reference proteome</keyword>
<gene>
    <name evidence="3" type="ORF">K431DRAFT_233580</name>
</gene>
<dbReference type="InterPro" id="IPR019236">
    <property type="entry name" value="APP1_cat"/>
</dbReference>
<dbReference type="GO" id="GO:0030479">
    <property type="term" value="C:actin cortical patch"/>
    <property type="evidence" value="ECO:0007669"/>
    <property type="project" value="TreeGrafter"/>
</dbReference>